<comment type="caution">
    <text evidence="2">The sequence shown here is derived from an EMBL/GenBank/DDBJ whole genome shotgun (WGS) entry which is preliminary data.</text>
</comment>
<feature type="region of interest" description="Disordered" evidence="1">
    <location>
        <begin position="159"/>
        <end position="206"/>
    </location>
</feature>
<gene>
    <name evidence="2" type="ORF">NQ315_002509</name>
</gene>
<proteinExistence type="predicted"/>
<evidence type="ECO:0000256" key="1">
    <source>
        <dbReference type="SAM" id="MobiDB-lite"/>
    </source>
</evidence>
<dbReference type="EMBL" id="JANEYG010000060">
    <property type="protein sequence ID" value="KAJ8914985.1"/>
    <property type="molecule type" value="Genomic_DNA"/>
</dbReference>
<sequence length="220" mass="24430">MTNCVDQMFSLTRGKIQDVRAEYPGRHIILLGFNAGGTLALQVAQVEPVLCVICLGFSLLTAEGRRGEPDDNLLELQCPILFVIGQCSNTSLQEDVEDLRERMRVETGLIVVGSADDYLRVSKKKKKAEGITQSIVDRCIVDEIGEFVSGIILSPYPPQIRQSPTHIPPDIGTKKTKIERKRYNSNTSSLDSEPPSPTPRISRPGLNNSPTDFYLYRVLI</sequence>
<dbReference type="PANTHER" id="PTHR13136:SF16">
    <property type="entry name" value="KAT8 REGULATORY NSL COMPLEX SUBUNIT 3"/>
    <property type="match status" value="1"/>
</dbReference>
<accession>A0AAV8VLE6</accession>
<organism evidence="2 3">
    <name type="scientific">Exocentrus adspersus</name>
    <dbReference type="NCBI Taxonomy" id="1586481"/>
    <lineage>
        <taxon>Eukaryota</taxon>
        <taxon>Metazoa</taxon>
        <taxon>Ecdysozoa</taxon>
        <taxon>Arthropoda</taxon>
        <taxon>Hexapoda</taxon>
        <taxon>Insecta</taxon>
        <taxon>Pterygota</taxon>
        <taxon>Neoptera</taxon>
        <taxon>Endopterygota</taxon>
        <taxon>Coleoptera</taxon>
        <taxon>Polyphaga</taxon>
        <taxon>Cucujiformia</taxon>
        <taxon>Chrysomeloidea</taxon>
        <taxon>Cerambycidae</taxon>
        <taxon>Lamiinae</taxon>
        <taxon>Acanthocinini</taxon>
        <taxon>Exocentrus</taxon>
    </lineage>
</organism>
<keyword evidence="3" id="KW-1185">Reference proteome</keyword>
<dbReference type="Gene3D" id="3.40.50.1820">
    <property type="entry name" value="alpha/beta hydrolase"/>
    <property type="match status" value="1"/>
</dbReference>
<evidence type="ECO:0000313" key="2">
    <source>
        <dbReference type="EMBL" id="KAJ8914985.1"/>
    </source>
</evidence>
<dbReference type="GO" id="GO:0044545">
    <property type="term" value="C:NSL complex"/>
    <property type="evidence" value="ECO:0007669"/>
    <property type="project" value="TreeGrafter"/>
</dbReference>
<dbReference type="GO" id="GO:0045944">
    <property type="term" value="P:positive regulation of transcription by RNA polymerase II"/>
    <property type="evidence" value="ECO:0007669"/>
    <property type="project" value="TreeGrafter"/>
</dbReference>
<dbReference type="PANTHER" id="PTHR13136">
    <property type="entry name" value="TESTIS DEVELOPMENT PROTEIN PRTD"/>
    <property type="match status" value="1"/>
</dbReference>
<name>A0AAV8VLE6_9CUCU</name>
<evidence type="ECO:0008006" key="4">
    <source>
        <dbReference type="Google" id="ProtNLM"/>
    </source>
</evidence>
<dbReference type="AlphaFoldDB" id="A0AAV8VLE6"/>
<dbReference type="InterPro" id="IPR026555">
    <property type="entry name" value="NSL3/Tex30"/>
</dbReference>
<protein>
    <recommendedName>
        <fullName evidence="4">KANL3/Tex30 alpha/beta hydrolase-like domain-containing protein</fullName>
    </recommendedName>
</protein>
<reference evidence="2 3" key="1">
    <citation type="journal article" date="2023" name="Insect Mol. Biol.">
        <title>Genome sequencing provides insights into the evolution of gene families encoding plant cell wall-degrading enzymes in longhorned beetles.</title>
        <authorList>
            <person name="Shin N.R."/>
            <person name="Okamura Y."/>
            <person name="Kirsch R."/>
            <person name="Pauchet Y."/>
        </authorList>
    </citation>
    <scope>NUCLEOTIDE SEQUENCE [LARGE SCALE GENOMIC DNA]</scope>
    <source>
        <strain evidence="2">EAD_L_NR</strain>
    </source>
</reference>
<dbReference type="InterPro" id="IPR029058">
    <property type="entry name" value="AB_hydrolase_fold"/>
</dbReference>
<evidence type="ECO:0000313" key="3">
    <source>
        <dbReference type="Proteomes" id="UP001159042"/>
    </source>
</evidence>
<dbReference type="SUPFAM" id="SSF53474">
    <property type="entry name" value="alpha/beta-Hydrolases"/>
    <property type="match status" value="1"/>
</dbReference>
<dbReference type="Proteomes" id="UP001159042">
    <property type="component" value="Unassembled WGS sequence"/>
</dbReference>